<dbReference type="Pfam" id="PF01047">
    <property type="entry name" value="MarR"/>
    <property type="match status" value="1"/>
</dbReference>
<organism evidence="2 3">
    <name type="scientific">Aeromicrobium fastidiosum</name>
    <dbReference type="NCBI Taxonomy" id="52699"/>
    <lineage>
        <taxon>Bacteria</taxon>
        <taxon>Bacillati</taxon>
        <taxon>Actinomycetota</taxon>
        <taxon>Actinomycetes</taxon>
        <taxon>Propionibacteriales</taxon>
        <taxon>Nocardioidaceae</taxon>
        <taxon>Aeromicrobium</taxon>
    </lineage>
</organism>
<evidence type="ECO:0000313" key="3">
    <source>
        <dbReference type="Proteomes" id="UP001515100"/>
    </source>
</evidence>
<evidence type="ECO:0000313" key="2">
    <source>
        <dbReference type="EMBL" id="KAA1380364.1"/>
    </source>
</evidence>
<reference evidence="2" key="1">
    <citation type="submission" date="2019-09" db="EMBL/GenBank/DDBJ databases">
        <authorList>
            <person name="Li J."/>
        </authorList>
    </citation>
    <scope>NUCLEOTIDE SEQUENCE [LARGE SCALE GENOMIC DNA]</scope>
    <source>
        <strain evidence="2">NRBC 14897</strain>
    </source>
</reference>
<dbReference type="RefSeq" id="WP_129180753.1">
    <property type="nucleotide sequence ID" value="NZ_JAGIOG010000001.1"/>
</dbReference>
<dbReference type="Gene3D" id="1.10.10.10">
    <property type="entry name" value="Winged helix-like DNA-binding domain superfamily/Winged helix DNA-binding domain"/>
    <property type="match status" value="1"/>
</dbReference>
<evidence type="ECO:0000259" key="1">
    <source>
        <dbReference type="PROSITE" id="PS50995"/>
    </source>
</evidence>
<keyword evidence="3" id="KW-1185">Reference proteome</keyword>
<sequence>MDESTPPAAAGQVDLGRALSAVLRRYLKGAGAAIEDVPGGPRGFQVLSIADEGACSNQAMIAMRLGLDRTVMTYLVDDLEGAGLVERRPDPADRRARQVVVTPRGRSLLETSTASIRDVERAVLAGLSDDEVETFRSLLARVTDGAPDDHSGCGAPVPEC</sequence>
<gene>
    <name evidence="2" type="ORF">ESP62_004040</name>
</gene>
<dbReference type="Proteomes" id="UP001515100">
    <property type="component" value="Unassembled WGS sequence"/>
</dbReference>
<accession>A0A641AQI5</accession>
<dbReference type="PANTHER" id="PTHR33164:SF43">
    <property type="entry name" value="HTH-TYPE TRANSCRIPTIONAL REPRESSOR YETL"/>
    <property type="match status" value="1"/>
</dbReference>
<protein>
    <submittedName>
        <fullName evidence="2">Winged helix-turn-helix transcriptional regulator</fullName>
    </submittedName>
</protein>
<dbReference type="GO" id="GO:0003700">
    <property type="term" value="F:DNA-binding transcription factor activity"/>
    <property type="evidence" value="ECO:0007669"/>
    <property type="project" value="InterPro"/>
</dbReference>
<proteinExistence type="predicted"/>
<dbReference type="OrthoDB" id="8635520at2"/>
<dbReference type="InterPro" id="IPR036388">
    <property type="entry name" value="WH-like_DNA-bd_sf"/>
</dbReference>
<dbReference type="AlphaFoldDB" id="A0A641AQI5"/>
<dbReference type="PROSITE" id="PS50995">
    <property type="entry name" value="HTH_MARR_2"/>
    <property type="match status" value="1"/>
</dbReference>
<dbReference type="InterPro" id="IPR036390">
    <property type="entry name" value="WH_DNA-bd_sf"/>
</dbReference>
<dbReference type="InterPro" id="IPR039422">
    <property type="entry name" value="MarR/SlyA-like"/>
</dbReference>
<dbReference type="SUPFAM" id="SSF46785">
    <property type="entry name" value="Winged helix' DNA-binding domain"/>
    <property type="match status" value="1"/>
</dbReference>
<dbReference type="PRINTS" id="PR00598">
    <property type="entry name" value="HTHMARR"/>
</dbReference>
<dbReference type="InterPro" id="IPR000835">
    <property type="entry name" value="HTH_MarR-typ"/>
</dbReference>
<feature type="domain" description="HTH marR-type" evidence="1">
    <location>
        <begin position="12"/>
        <end position="144"/>
    </location>
</feature>
<dbReference type="EMBL" id="SDPP02000001">
    <property type="protein sequence ID" value="KAA1380364.1"/>
    <property type="molecule type" value="Genomic_DNA"/>
</dbReference>
<dbReference type="SMART" id="SM00347">
    <property type="entry name" value="HTH_MARR"/>
    <property type="match status" value="1"/>
</dbReference>
<dbReference type="GO" id="GO:0006950">
    <property type="term" value="P:response to stress"/>
    <property type="evidence" value="ECO:0007669"/>
    <property type="project" value="TreeGrafter"/>
</dbReference>
<comment type="caution">
    <text evidence="2">The sequence shown here is derived from an EMBL/GenBank/DDBJ whole genome shotgun (WGS) entry which is preliminary data.</text>
</comment>
<dbReference type="PANTHER" id="PTHR33164">
    <property type="entry name" value="TRANSCRIPTIONAL REGULATOR, MARR FAMILY"/>
    <property type="match status" value="1"/>
</dbReference>
<name>A0A641AQI5_9ACTN</name>